<evidence type="ECO:0000256" key="1">
    <source>
        <dbReference type="SAM" id="MobiDB-lite"/>
    </source>
</evidence>
<reference evidence="2 3" key="1">
    <citation type="submission" date="2012-04" db="EMBL/GenBank/DDBJ databases">
        <title>Complete genome of Rhodanobacter sp. 2APBS1.</title>
        <authorList>
            <consortium name="US DOE Joint Genome Institute"/>
            <person name="Huntemann M."/>
            <person name="Wei C.-L."/>
            <person name="Han J."/>
            <person name="Detter J.C."/>
            <person name="Han C."/>
            <person name="Tapia R."/>
            <person name="Munk A.C.C."/>
            <person name="Chen A."/>
            <person name="Krypides N."/>
            <person name="Mavromatis K."/>
            <person name="Markowitz V."/>
            <person name="Szeto E."/>
            <person name="Ivanova N."/>
            <person name="Mikhailova N."/>
            <person name="Ovchinnikova G."/>
            <person name="Pagani I."/>
            <person name="Pati A."/>
            <person name="Goodwin L."/>
            <person name="Peters L."/>
            <person name="Pitluck S."/>
            <person name="Woyke T."/>
            <person name="Prakash O."/>
            <person name="Elkins J."/>
            <person name="Brown S."/>
            <person name="Palumbo A."/>
            <person name="Hemme C."/>
            <person name="Zhou J."/>
            <person name="Watson D."/>
            <person name="Jardine P."/>
            <person name="Kostka J."/>
            <person name="Green S."/>
        </authorList>
    </citation>
    <scope>NUCLEOTIDE SEQUENCE [LARGE SCALE GENOMIC DNA]</scope>
    <source>
        <strain evidence="2 3">2APBS1</strain>
    </source>
</reference>
<dbReference type="OrthoDB" id="5943279at2"/>
<gene>
    <name evidence="2" type="ORF">R2APBS1_1938</name>
</gene>
<dbReference type="STRING" id="666685.R2APBS1_1938"/>
<organism evidence="2 3">
    <name type="scientific">Rhodanobacter denitrificans</name>
    <dbReference type="NCBI Taxonomy" id="666685"/>
    <lineage>
        <taxon>Bacteria</taxon>
        <taxon>Pseudomonadati</taxon>
        <taxon>Pseudomonadota</taxon>
        <taxon>Gammaproteobacteria</taxon>
        <taxon>Lysobacterales</taxon>
        <taxon>Rhodanobacteraceae</taxon>
        <taxon>Rhodanobacter</taxon>
    </lineage>
</organism>
<dbReference type="GeneID" id="72428672"/>
<sequence length="327" mass="35208" precursor="true">MTTDLARVPGGDVGSDGASAVEVADLLASAPTAADALSIGPSSRRDVRPLLSRGTPAMPRRQSVAPRPLRRVRFVFYTVEADEGDVAHYHEALVNAEGLFDRALRAHRLGLRAVHAGLGAREQAALFCRPRRGSFDGLTPEYLRWYDIDGRPRGLPLTRESLAPILVRCLALEENQAAAWAVGRSRALSTEDQAWLLARAQMRLSHRPLDADDLAQLAAALEAASMAPLPGAVAAANADIALRAAAVLGAMSDVFTPSPFLHGALSNAFTTFHAAHLARVARQHSMSNHDRPDSAFVDVARWLGTRYDWMRALARAWPDDGTESCGS</sequence>
<evidence type="ECO:0000313" key="2">
    <source>
        <dbReference type="EMBL" id="AGG89061.1"/>
    </source>
</evidence>
<accession>M4NMZ9</accession>
<evidence type="ECO:0000313" key="3">
    <source>
        <dbReference type="Proteomes" id="UP000011859"/>
    </source>
</evidence>
<name>M4NMZ9_9GAMM</name>
<dbReference type="EMBL" id="CP003470">
    <property type="protein sequence ID" value="AGG89061.1"/>
    <property type="molecule type" value="Genomic_DNA"/>
</dbReference>
<dbReference type="AlphaFoldDB" id="M4NMZ9"/>
<protein>
    <submittedName>
        <fullName evidence="2">Uncharacterized protein</fullName>
    </submittedName>
</protein>
<proteinExistence type="predicted"/>
<dbReference type="KEGG" id="rhd:R2APBS1_1938"/>
<dbReference type="Proteomes" id="UP000011859">
    <property type="component" value="Chromosome"/>
</dbReference>
<keyword evidence="3" id="KW-1185">Reference proteome</keyword>
<dbReference type="RefSeq" id="WP_015447786.1">
    <property type="nucleotide sequence ID" value="NC_020541.1"/>
</dbReference>
<dbReference type="HOGENOM" id="CLU_849602_0_0_6"/>
<feature type="region of interest" description="Disordered" evidence="1">
    <location>
        <begin position="39"/>
        <end position="63"/>
    </location>
</feature>